<keyword evidence="2" id="KW-1185">Reference proteome</keyword>
<reference evidence="1 2" key="1">
    <citation type="submission" date="2018-10" db="EMBL/GenBank/DDBJ databases">
        <title>Draft genome of Mycobacterium hodleri strain B.</title>
        <authorList>
            <person name="Amande T.J."/>
            <person name="Mcgenity T.J."/>
        </authorList>
    </citation>
    <scope>NUCLEOTIDE SEQUENCE [LARGE SCALE GENOMIC DNA]</scope>
    <source>
        <strain evidence="1 2">B</strain>
    </source>
</reference>
<dbReference type="RefSeq" id="WP_142556116.1">
    <property type="nucleotide sequence ID" value="NZ_VIFX01000088.1"/>
</dbReference>
<protein>
    <recommendedName>
        <fullName evidence="3">IrrE N-terminal-like domain-containing protein</fullName>
    </recommendedName>
</protein>
<evidence type="ECO:0000313" key="1">
    <source>
        <dbReference type="EMBL" id="TQR82255.1"/>
    </source>
</evidence>
<proteinExistence type="predicted"/>
<comment type="caution">
    <text evidence="1">The sequence shown here is derived from an EMBL/GenBank/DDBJ whole genome shotgun (WGS) entry which is preliminary data.</text>
</comment>
<accession>A0A544VQJ7</accession>
<evidence type="ECO:0008006" key="3">
    <source>
        <dbReference type="Google" id="ProtNLM"/>
    </source>
</evidence>
<dbReference type="EMBL" id="VIFX01000088">
    <property type="protein sequence ID" value="TQR82255.1"/>
    <property type="molecule type" value="Genomic_DNA"/>
</dbReference>
<sequence length="344" mass="38078">MSKDSVDCLEDCVEQAMSLVPSEVSARFGIDPRATLINDFELRVTAVDHLTNSRRDGGACDGVSFLGDGVVLYAPTPNSRRENFTLAHELGHWLAEQASDVYDWLADQEEPGALLETVCDRIAQRLLLPGSAAESVIGRGPIRAQHVMDLYHATQASRPACSIALASHLPSLGMIVLIDRSTATVIHASVNPHPEHGWSAVYPWRNQRLDASHPLLRLSPGSSTSRLMTWSDSWGRKADFYVDAITDRPRVIAIFSDTDLWEIEKFHPGLDHDFDQRLLLTGHCCGAAFERRGYPCPTCDRPFCPKCGECRCGRDSKREVMCAVCTLSFQKHLVVDGKCVDCRS</sequence>
<dbReference type="AlphaFoldDB" id="A0A544VQJ7"/>
<evidence type="ECO:0000313" key="2">
    <source>
        <dbReference type="Proteomes" id="UP000315759"/>
    </source>
</evidence>
<name>A0A544VQJ7_9MYCO</name>
<gene>
    <name evidence="1" type="ORF">D8S82_33040</name>
</gene>
<dbReference type="Proteomes" id="UP000315759">
    <property type="component" value="Unassembled WGS sequence"/>
</dbReference>
<dbReference type="Gene3D" id="1.10.10.2910">
    <property type="match status" value="1"/>
</dbReference>
<organism evidence="1 2">
    <name type="scientific">Mycolicibacterium hodleri</name>
    <dbReference type="NCBI Taxonomy" id="49897"/>
    <lineage>
        <taxon>Bacteria</taxon>
        <taxon>Bacillati</taxon>
        <taxon>Actinomycetota</taxon>
        <taxon>Actinomycetes</taxon>
        <taxon>Mycobacteriales</taxon>
        <taxon>Mycobacteriaceae</taxon>
        <taxon>Mycolicibacterium</taxon>
    </lineage>
</organism>